<dbReference type="OrthoDB" id="4758207at2759"/>
<dbReference type="Proteomes" id="UP000070501">
    <property type="component" value="Unassembled WGS sequence"/>
</dbReference>
<dbReference type="PROSITE" id="PS51635">
    <property type="entry name" value="PNPLA"/>
    <property type="match status" value="1"/>
</dbReference>
<dbReference type="Gene3D" id="3.40.50.300">
    <property type="entry name" value="P-loop containing nucleotide triphosphate hydrolases"/>
    <property type="match status" value="1"/>
</dbReference>
<evidence type="ECO:0000259" key="11">
    <source>
        <dbReference type="PROSITE" id="PS51635"/>
    </source>
</evidence>
<accession>A0A136IL98</accession>
<evidence type="ECO:0000256" key="1">
    <source>
        <dbReference type="ARBA" id="ARBA00022723"/>
    </source>
</evidence>
<reference evidence="13" key="1">
    <citation type="submission" date="2016-02" db="EMBL/GenBank/DDBJ databases">
        <title>Draft genome sequence of Microdochium bolleyi, a fungal endophyte of beachgrass.</title>
        <authorList>
            <consortium name="DOE Joint Genome Institute"/>
            <person name="David A.S."/>
            <person name="May G."/>
            <person name="Haridas S."/>
            <person name="Lim J."/>
            <person name="Wang M."/>
            <person name="Labutti K."/>
            <person name="Lipzen A."/>
            <person name="Barry K."/>
            <person name="Grigoriev I.V."/>
        </authorList>
    </citation>
    <scope>NUCLEOTIDE SEQUENCE [LARGE SCALE GENOMIC DNA]</scope>
    <source>
        <strain evidence="13">J235TASD1</strain>
    </source>
</reference>
<feature type="domain" description="PNPLA" evidence="11">
    <location>
        <begin position="723"/>
        <end position="944"/>
    </location>
</feature>
<keyword evidence="5 8" id="KW-0442">Lipid degradation</keyword>
<dbReference type="InterPro" id="IPR038446">
    <property type="entry name" value="CEBP_ZZ_sf"/>
</dbReference>
<feature type="active site" description="Proton acceptor" evidence="8">
    <location>
        <position position="931"/>
    </location>
</feature>
<dbReference type="AlphaFoldDB" id="A0A136IL98"/>
<dbReference type="InParanoid" id="A0A136IL98"/>
<dbReference type="InterPro" id="IPR027417">
    <property type="entry name" value="P-loop_NTPase"/>
</dbReference>
<evidence type="ECO:0000256" key="3">
    <source>
        <dbReference type="ARBA" id="ARBA00022801"/>
    </source>
</evidence>
<organism evidence="12 13">
    <name type="scientific">Microdochium bolleyi</name>
    <dbReference type="NCBI Taxonomy" id="196109"/>
    <lineage>
        <taxon>Eukaryota</taxon>
        <taxon>Fungi</taxon>
        <taxon>Dikarya</taxon>
        <taxon>Ascomycota</taxon>
        <taxon>Pezizomycotina</taxon>
        <taxon>Sordariomycetes</taxon>
        <taxon>Xylariomycetidae</taxon>
        <taxon>Xylariales</taxon>
        <taxon>Microdochiaceae</taxon>
        <taxon>Microdochium</taxon>
    </lineage>
</organism>
<keyword evidence="6 8" id="KW-0443">Lipid metabolism</keyword>
<dbReference type="CDD" id="cd16449">
    <property type="entry name" value="RING-HC"/>
    <property type="match status" value="1"/>
</dbReference>
<feature type="active site" description="Nucleophile" evidence="8">
    <location>
        <position position="761"/>
    </location>
</feature>
<dbReference type="GO" id="GO:0016042">
    <property type="term" value="P:lipid catabolic process"/>
    <property type="evidence" value="ECO:0007669"/>
    <property type="project" value="UniProtKB-UniRule"/>
</dbReference>
<dbReference type="Pfam" id="PF01734">
    <property type="entry name" value="Patatin"/>
    <property type="match status" value="1"/>
</dbReference>
<dbReference type="Gene3D" id="3.40.1090.10">
    <property type="entry name" value="Cytosolic phospholipase A2 catalytic domain"/>
    <property type="match status" value="1"/>
</dbReference>
<protein>
    <recommendedName>
        <fullName evidence="14">PNPLA domain-containing protein</fullName>
    </recommendedName>
</protein>
<sequence length="1221" mass="138577">MDGNLYCESCETEEGLVFCTGCNEYYCSPCWDKKRAHKDKTRVGPAGIPHEQVQPEVVKRVDGCMAEPADESAERAQHDEDEETTWFGLDRDADGHPILSEYRRYASVMMEAATETPAVRYPSLVSFVGQTGAGKSTLIRLLIDPTNEENKGYTSARPVAPVLGRSACEVPTSADVHLYTDPKTFLTDRPMLFADCEGFDGGERDPIALGGVPAIKPAISRKPVSPMNSFRRITKRSQRLLLGTRHFLHWARKDAPNHEKTSKREYAVTEMYPRIFYAFSDVIVFVINNPKTMEGVMEQLLKWADHNYSKTINLPSKPHAIIALNKCPNTTPDPMWSHFLSKSELFKSMKLQIHKNPVFRQYREKWQAANVHISDMEELFGCYYSSVKVIRFPDKSRYQRLDEQRRLLYELIDECREQSYIKKRDNQILPDADEFGLYLSLAFDHFSRTLDEPFDYVQASLKYQPPPVTLADHLLTFVELYAKGRNIDGQVAQIFDELTDMVASCLLLDSVRKHRFGHRQSSLGNEPASYEDLCRSVLKRYYNTVVCSYGREIKGKFPCDVTRARHDSLHRGKSLFLPNREEWGAFCHSFEQVRNSYAWENKVLERIKTMHASSMWHGNNNRRASQAGAHLRILRPFYARLMGNDKMFCNSVCLCCLTNTPDHQLPCGHTICLECAKDFGMFAGRLRIEMDQCPLHNGDVTGQDGTFKSIIELDPPHSGLRVLLLDGGGIRGIVELTMMKVLEGRIGIPLQRFFDLVVGTSTGGIISLAFGHELMPVHRCINEFKDLARTAFTQRKGQDLHGIRQMQLIMKGSKYETRPLEKALQKSFGESVLFGDRCKDGNLRLKVAVTAASNAGKRPWLIANYNVREFAPSHGQAVEDIEYGRYRPQHPEDELKTWEAARATSAAPGFFKPFSKTAAQPTNQVFPEMMDGALRHNNPISVAMEEARKLALAQDQVSVPDIVLSLGTGLPKSSSLDDMHRGPSRRTQIGKFAVRRTPLYRTLFTMVRYQIELNLNAERKWDNTVQPLLQDSQSQYQRRLFRFNPDLGEEPPQLDDVDKLQSLENNVAGWVMQGQTREMINEVACTLVASSFYFERDGKASTRAADSLIELSGRICCRLRDPADLRALGTFLISSIGTPKFVVENTVGQDEARAVEFSVADLRGYGRWDDVPVTLVIPNEESKTSIALDVLAIVEHRRLFNISGFPRQLMRHDFRPGQHES</sequence>
<feature type="short sequence motif" description="GXSXG" evidence="8">
    <location>
        <begin position="759"/>
        <end position="763"/>
    </location>
</feature>
<keyword evidence="2 7" id="KW-0863">Zinc-finger</keyword>
<evidence type="ECO:0000256" key="5">
    <source>
        <dbReference type="ARBA" id="ARBA00022963"/>
    </source>
</evidence>
<feature type="short sequence motif" description="GXGXXG" evidence="8">
    <location>
        <begin position="727"/>
        <end position="732"/>
    </location>
</feature>
<dbReference type="InterPro" id="IPR016035">
    <property type="entry name" value="Acyl_Trfase/lysoPLipase"/>
</dbReference>
<evidence type="ECO:0000259" key="10">
    <source>
        <dbReference type="PROSITE" id="PS50119"/>
    </source>
</evidence>
<dbReference type="PANTHER" id="PTHR24185:SF1">
    <property type="entry name" value="CALCIUM-INDEPENDENT PHOSPHOLIPASE A2-GAMMA"/>
    <property type="match status" value="1"/>
</dbReference>
<evidence type="ECO:0008006" key="14">
    <source>
        <dbReference type="Google" id="ProtNLM"/>
    </source>
</evidence>
<dbReference type="GO" id="GO:0016020">
    <property type="term" value="C:membrane"/>
    <property type="evidence" value="ECO:0007669"/>
    <property type="project" value="TreeGrafter"/>
</dbReference>
<dbReference type="PANTHER" id="PTHR24185">
    <property type="entry name" value="CALCIUM-INDEPENDENT PHOSPHOLIPASE A2-GAMMA"/>
    <property type="match status" value="1"/>
</dbReference>
<keyword evidence="1" id="KW-0479">Metal-binding</keyword>
<dbReference type="CDD" id="cd19757">
    <property type="entry name" value="Bbox1"/>
    <property type="match status" value="1"/>
</dbReference>
<evidence type="ECO:0000256" key="7">
    <source>
        <dbReference type="PROSITE-ProRule" id="PRU00024"/>
    </source>
</evidence>
<dbReference type="EMBL" id="KQ964279">
    <property type="protein sequence ID" value="KXJ85558.1"/>
    <property type="molecule type" value="Genomic_DNA"/>
</dbReference>
<dbReference type="SUPFAM" id="SSF52540">
    <property type="entry name" value="P-loop containing nucleoside triphosphate hydrolases"/>
    <property type="match status" value="1"/>
</dbReference>
<dbReference type="PROSITE" id="PS50119">
    <property type="entry name" value="ZF_BBOX"/>
    <property type="match status" value="1"/>
</dbReference>
<evidence type="ECO:0000256" key="4">
    <source>
        <dbReference type="ARBA" id="ARBA00022833"/>
    </source>
</evidence>
<name>A0A136IL98_9PEZI</name>
<feature type="short sequence motif" description="DGA/G" evidence="8">
    <location>
        <begin position="931"/>
        <end position="933"/>
    </location>
</feature>
<keyword evidence="3 8" id="KW-0378">Hydrolase</keyword>
<evidence type="ECO:0000259" key="9">
    <source>
        <dbReference type="PROSITE" id="PS50089"/>
    </source>
</evidence>
<gene>
    <name evidence="12" type="ORF">Micbo1qcDRAFT_127798</name>
</gene>
<feature type="domain" description="RING-type" evidence="9">
    <location>
        <begin position="653"/>
        <end position="697"/>
    </location>
</feature>
<keyword evidence="4" id="KW-0862">Zinc</keyword>
<dbReference type="InterPro" id="IPR000315">
    <property type="entry name" value="Znf_B-box"/>
</dbReference>
<keyword evidence="13" id="KW-1185">Reference proteome</keyword>
<dbReference type="Gene3D" id="4.10.640.40">
    <property type="entry name" value="Cytoplasmic polyadenylation element-binding protein, ZZ domain"/>
    <property type="match status" value="1"/>
</dbReference>
<proteinExistence type="predicted"/>
<feature type="domain" description="B box-type" evidence="10">
    <location>
        <begin position="2"/>
        <end position="46"/>
    </location>
</feature>
<evidence type="ECO:0000313" key="13">
    <source>
        <dbReference type="Proteomes" id="UP000070501"/>
    </source>
</evidence>
<dbReference type="GO" id="GO:0046486">
    <property type="term" value="P:glycerolipid metabolic process"/>
    <property type="evidence" value="ECO:0007669"/>
    <property type="project" value="UniProtKB-ARBA"/>
</dbReference>
<evidence type="ECO:0000256" key="2">
    <source>
        <dbReference type="ARBA" id="ARBA00022771"/>
    </source>
</evidence>
<dbReference type="SUPFAM" id="SSF52151">
    <property type="entry name" value="FabD/lysophospholipase-like"/>
    <property type="match status" value="1"/>
</dbReference>
<evidence type="ECO:0000256" key="8">
    <source>
        <dbReference type="PROSITE-ProRule" id="PRU01161"/>
    </source>
</evidence>
<dbReference type="InterPro" id="IPR002641">
    <property type="entry name" value="PNPLA_dom"/>
</dbReference>
<dbReference type="CDD" id="cd07199">
    <property type="entry name" value="Pat17_PNPLA8_PNPLA9_like"/>
    <property type="match status" value="1"/>
</dbReference>
<dbReference type="GO" id="GO:0047499">
    <property type="term" value="F:calcium-independent phospholipase A2 activity"/>
    <property type="evidence" value="ECO:0007669"/>
    <property type="project" value="TreeGrafter"/>
</dbReference>
<dbReference type="PROSITE" id="PS50089">
    <property type="entry name" value="ZF_RING_2"/>
    <property type="match status" value="1"/>
</dbReference>
<evidence type="ECO:0000313" key="12">
    <source>
        <dbReference type="EMBL" id="KXJ85558.1"/>
    </source>
</evidence>
<dbReference type="GO" id="GO:0019369">
    <property type="term" value="P:arachidonate metabolic process"/>
    <property type="evidence" value="ECO:0007669"/>
    <property type="project" value="TreeGrafter"/>
</dbReference>
<dbReference type="STRING" id="196109.A0A136IL98"/>
<dbReference type="PROSITE" id="PS00518">
    <property type="entry name" value="ZF_RING_1"/>
    <property type="match status" value="1"/>
</dbReference>
<evidence type="ECO:0000256" key="6">
    <source>
        <dbReference type="ARBA" id="ARBA00023098"/>
    </source>
</evidence>
<dbReference type="InterPro" id="IPR017907">
    <property type="entry name" value="Znf_RING_CS"/>
</dbReference>
<dbReference type="InterPro" id="IPR001841">
    <property type="entry name" value="Znf_RING"/>
</dbReference>
<dbReference type="GO" id="GO:0008270">
    <property type="term" value="F:zinc ion binding"/>
    <property type="evidence" value="ECO:0007669"/>
    <property type="project" value="UniProtKB-KW"/>
</dbReference>